<evidence type="ECO:0000256" key="3">
    <source>
        <dbReference type="ARBA" id="ARBA00012621"/>
    </source>
</evidence>
<comment type="catalytic activity">
    <reaction evidence="7 8">
        <text>lipid IVA (E. coli) + CMP-3-deoxy-beta-D-manno-octulosonate = alpha-Kdo-(2-&gt;6)-lipid IVA (E. coli) + CMP + H(+)</text>
        <dbReference type="Rhea" id="RHEA:28066"/>
        <dbReference type="ChEBI" id="CHEBI:15378"/>
        <dbReference type="ChEBI" id="CHEBI:58603"/>
        <dbReference type="ChEBI" id="CHEBI:60364"/>
        <dbReference type="ChEBI" id="CHEBI:60377"/>
        <dbReference type="ChEBI" id="CHEBI:85987"/>
        <dbReference type="EC" id="2.4.99.12"/>
    </reaction>
</comment>
<dbReference type="EMBL" id="JAABLP010000003">
    <property type="protein sequence ID" value="NBN64445.1"/>
    <property type="molecule type" value="Genomic_DNA"/>
</dbReference>
<evidence type="ECO:0000256" key="4">
    <source>
        <dbReference type="ARBA" id="ARBA00019077"/>
    </source>
</evidence>
<dbReference type="InterPro" id="IPR007507">
    <property type="entry name" value="Glycos_transf_N"/>
</dbReference>
<comment type="pathway">
    <text evidence="2 8">Bacterial outer membrane biogenesis; LPS core biosynthesis.</text>
</comment>
<keyword evidence="8" id="KW-0448">Lipopolysaccharide biosynthesis</keyword>
<accession>A0ABW9ZHV1</accession>
<dbReference type="RefSeq" id="WP_161676429.1">
    <property type="nucleotide sequence ID" value="NZ_JAABLP010000003.1"/>
</dbReference>
<evidence type="ECO:0000256" key="2">
    <source>
        <dbReference type="ARBA" id="ARBA00004713"/>
    </source>
</evidence>
<keyword evidence="8" id="KW-1003">Cell membrane</keyword>
<name>A0ABW9ZHV1_9HYPH</name>
<evidence type="ECO:0000256" key="5">
    <source>
        <dbReference type="ARBA" id="ARBA00022679"/>
    </source>
</evidence>
<comment type="caution">
    <text evidence="10">The sequence shown here is derived from an EMBL/GenBank/DDBJ whole genome shotgun (WGS) entry which is preliminary data.</text>
</comment>
<dbReference type="GO" id="GO:0016740">
    <property type="term" value="F:transferase activity"/>
    <property type="evidence" value="ECO:0007669"/>
    <property type="project" value="UniProtKB-KW"/>
</dbReference>
<evidence type="ECO:0000259" key="9">
    <source>
        <dbReference type="Pfam" id="PF04413"/>
    </source>
</evidence>
<sequence length="438" mass="46691">MADRDKVARSLTLRSWRLLASLALPILRLIHASRLKAGKEDPARSAERFGFAAAPRPEGRLVWIHAASVGETNSILPLVERLTADGHAVLLTTVTRTSAEIAAQRLPAGAIHQFSPFDAPQLVTRFLDHWRPDLALVVESELWPSTFSLLALRGIPLVIVNGRMSARSFVGWRRAGRIARALFSCVDLCLAQSQPDAARYRQLGIAAVRSPGNLKYDAEPPSADPAALAALSGRLDGRTVWLAASTHPGEEEIALDAHEDLSARHPDLLLLLMPRHPARGDEVAAMLQARRLGHARRSAGELPGPDDSVYLVDTLGEMGVALRLARAVFLGGSFALVGGHNPVEPAQLGVPLITGPHVANARALYRDLWDGQASLRVDEPAGLAAALDGLLRDPVAAAAMAARARAVSGEGAGALKRTLDELQPFLYPAASDGKPGDA</sequence>
<organism evidence="10 11">
    <name type="scientific">Pannonibacter tanglangensis</name>
    <dbReference type="NCBI Taxonomy" id="2750084"/>
    <lineage>
        <taxon>Bacteria</taxon>
        <taxon>Pseudomonadati</taxon>
        <taxon>Pseudomonadota</taxon>
        <taxon>Alphaproteobacteria</taxon>
        <taxon>Hyphomicrobiales</taxon>
        <taxon>Stappiaceae</taxon>
        <taxon>Pannonibacter</taxon>
    </lineage>
</organism>
<dbReference type="InterPro" id="IPR038107">
    <property type="entry name" value="Glycos_transf_N_sf"/>
</dbReference>
<comment type="subcellular location">
    <subcellularLocation>
        <location evidence="8">Cell membrane</location>
    </subcellularLocation>
</comment>
<keyword evidence="11" id="KW-1185">Reference proteome</keyword>
<comment type="similarity">
    <text evidence="8">Belongs to the glycosyltransferase group 1 family.</text>
</comment>
<dbReference type="Pfam" id="PF04413">
    <property type="entry name" value="Glycos_transf_N"/>
    <property type="match status" value="1"/>
</dbReference>
<dbReference type="Gene3D" id="3.40.50.11720">
    <property type="entry name" value="3-Deoxy-D-manno-octulosonic-acid transferase, N-terminal domain"/>
    <property type="match status" value="1"/>
</dbReference>
<evidence type="ECO:0000313" key="11">
    <source>
        <dbReference type="Proteomes" id="UP000541347"/>
    </source>
</evidence>
<evidence type="ECO:0000313" key="10">
    <source>
        <dbReference type="EMBL" id="NBN64445.1"/>
    </source>
</evidence>
<dbReference type="PANTHER" id="PTHR42755">
    <property type="entry name" value="3-DEOXY-MANNO-OCTULOSONATE CYTIDYLYLTRANSFERASE"/>
    <property type="match status" value="1"/>
</dbReference>
<dbReference type="Gene3D" id="3.40.50.2000">
    <property type="entry name" value="Glycogen Phosphorylase B"/>
    <property type="match status" value="1"/>
</dbReference>
<dbReference type="PANTHER" id="PTHR42755:SF1">
    <property type="entry name" value="3-DEOXY-D-MANNO-OCTULOSONIC ACID TRANSFERASE, MITOCHONDRIAL-RELATED"/>
    <property type="match status" value="1"/>
</dbReference>
<keyword evidence="5 8" id="KW-0808">Transferase</keyword>
<evidence type="ECO:0000256" key="1">
    <source>
        <dbReference type="ARBA" id="ARBA00003394"/>
    </source>
</evidence>
<dbReference type="SUPFAM" id="SSF53756">
    <property type="entry name" value="UDP-Glycosyltransferase/glycogen phosphorylase"/>
    <property type="match status" value="1"/>
</dbReference>
<dbReference type="Proteomes" id="UP000541347">
    <property type="component" value="Unassembled WGS sequence"/>
</dbReference>
<evidence type="ECO:0000256" key="8">
    <source>
        <dbReference type="RuleBase" id="RU365103"/>
    </source>
</evidence>
<evidence type="ECO:0000256" key="6">
    <source>
        <dbReference type="ARBA" id="ARBA00031445"/>
    </source>
</evidence>
<dbReference type="InterPro" id="IPR039901">
    <property type="entry name" value="Kdotransferase"/>
</dbReference>
<reference evidence="10 11" key="1">
    <citation type="submission" date="2020-01" db="EMBL/GenBank/DDBJ databases">
        <authorList>
            <person name="Peng S.Y."/>
            <person name="Li J."/>
            <person name="Wang M."/>
            <person name="Wang L."/>
            <person name="Wang C.Q."/>
            <person name="Wang J.R."/>
        </authorList>
    </citation>
    <scope>NUCLEOTIDE SEQUENCE [LARGE SCALE GENOMIC DNA]</scope>
    <source>
        <strain evidence="10 11">XCT-34</strain>
    </source>
</reference>
<evidence type="ECO:0000256" key="7">
    <source>
        <dbReference type="ARBA" id="ARBA00049183"/>
    </source>
</evidence>
<comment type="function">
    <text evidence="1 8">Involved in lipopolysaccharide (LPS) biosynthesis. Catalyzes the transfer of 3-deoxy-D-manno-octulosonate (Kdo) residue(s) from CMP-Kdo to lipid IV(A), the tetraacyldisaccharide-1,4'-bisphosphate precursor of lipid A.</text>
</comment>
<protein>
    <recommendedName>
        <fullName evidence="4 8">3-deoxy-D-manno-octulosonic acid transferase</fullName>
        <shortName evidence="8">Kdo transferase</shortName>
        <ecNumber evidence="3 8">2.4.99.12</ecNumber>
    </recommendedName>
    <alternativeName>
        <fullName evidence="6 8">Lipid IV(A) 3-deoxy-D-manno-octulosonic acid transferase</fullName>
    </alternativeName>
</protein>
<keyword evidence="8" id="KW-0472">Membrane</keyword>
<gene>
    <name evidence="10" type="ORF">GWI71_12190</name>
</gene>
<dbReference type="EC" id="2.4.99.12" evidence="3 8"/>
<proteinExistence type="inferred from homology"/>
<feature type="domain" description="3-deoxy-D-manno-octulosonic-acid transferase N-terminal" evidence="9">
    <location>
        <begin position="44"/>
        <end position="218"/>
    </location>
</feature>